<evidence type="ECO:0000313" key="2">
    <source>
        <dbReference type="Proteomes" id="UP000789901"/>
    </source>
</evidence>
<comment type="caution">
    <text evidence="1">The sequence shown here is derived from an EMBL/GenBank/DDBJ whole genome shotgun (WGS) entry which is preliminary data.</text>
</comment>
<name>A0ABN7V2C2_GIGMA</name>
<reference evidence="1 2" key="1">
    <citation type="submission" date="2021-06" db="EMBL/GenBank/DDBJ databases">
        <authorList>
            <person name="Kallberg Y."/>
            <person name="Tangrot J."/>
            <person name="Rosling A."/>
        </authorList>
    </citation>
    <scope>NUCLEOTIDE SEQUENCE [LARGE SCALE GENOMIC DNA]</scope>
    <source>
        <strain evidence="1 2">120-4 pot B 10/14</strain>
    </source>
</reference>
<gene>
    <name evidence="1" type="ORF">GMARGA_LOCUS13536</name>
</gene>
<organism evidence="1 2">
    <name type="scientific">Gigaspora margarita</name>
    <dbReference type="NCBI Taxonomy" id="4874"/>
    <lineage>
        <taxon>Eukaryota</taxon>
        <taxon>Fungi</taxon>
        <taxon>Fungi incertae sedis</taxon>
        <taxon>Mucoromycota</taxon>
        <taxon>Glomeromycotina</taxon>
        <taxon>Glomeromycetes</taxon>
        <taxon>Diversisporales</taxon>
        <taxon>Gigasporaceae</taxon>
        <taxon>Gigaspora</taxon>
    </lineage>
</organism>
<protein>
    <submittedName>
        <fullName evidence="1">23864_t:CDS:1</fullName>
    </submittedName>
</protein>
<keyword evidence="2" id="KW-1185">Reference proteome</keyword>
<sequence>FWRWIYNSKHQIDKKLGAYYGINEKILYALSNSEINTHYNEFRQRFYNYSQLKKYFEHFWKCQQSWALLFHTDIPLYGKNTNNYIEHSFRSFENYERYHFCKDTSLQPFLIKSLLGYSAQNRSFYTTLYTKPILQNQEVLCINDKMRISNTLSKTKKPEKLNKENKEIEEIDSSDFNSFLEEVRLDYQFADQPL</sequence>
<evidence type="ECO:0000313" key="1">
    <source>
        <dbReference type="EMBL" id="CAG8721201.1"/>
    </source>
</evidence>
<dbReference type="Proteomes" id="UP000789901">
    <property type="component" value="Unassembled WGS sequence"/>
</dbReference>
<feature type="non-terminal residue" evidence="1">
    <location>
        <position position="1"/>
    </location>
</feature>
<proteinExistence type="predicted"/>
<dbReference type="EMBL" id="CAJVQB010008615">
    <property type="protein sequence ID" value="CAG8721201.1"/>
    <property type="molecule type" value="Genomic_DNA"/>
</dbReference>
<accession>A0ABN7V2C2</accession>